<accession>F6FGW8</accession>
<dbReference type="Proteomes" id="UP000007952">
    <property type="component" value="Chromosome"/>
</dbReference>
<dbReference type="STRING" id="859194.MHF_1443"/>
<gene>
    <name evidence="1" type="ordered locus">MHF_1443</name>
</gene>
<name>F6FGW8_MYCHI</name>
<dbReference type="KEGG" id="mhf:MHF_1443"/>
<evidence type="ECO:0000313" key="1">
    <source>
        <dbReference type="EMBL" id="AEG73677.1"/>
    </source>
</evidence>
<protein>
    <submittedName>
        <fullName evidence="1">Uncharacterized protein</fullName>
    </submittedName>
</protein>
<evidence type="ECO:0000313" key="2">
    <source>
        <dbReference type="Proteomes" id="UP000007952"/>
    </source>
</evidence>
<reference evidence="1 2" key="1">
    <citation type="journal article" date="2011" name="J. Bacteriol.">
        <title>Complete genome sequences of two hemotropic Mycoplasmas, Mycoplasma haemofelis strain Ohio2 and Mycoplasma suis strain Illinois.</title>
        <authorList>
            <person name="Messick J.B."/>
            <person name="Santos A.P."/>
            <person name="Guimaraes A.M."/>
        </authorList>
    </citation>
    <scope>NUCLEOTIDE SEQUENCE [LARGE SCALE GENOMIC DNA]</scope>
    <source>
        <strain evidence="1 2">Ohio2</strain>
    </source>
</reference>
<sequence>MSALVKFGLPAALGTGVAGAGGYYLVSDRETIGSALTSSLKDFQKVLSSHGDSEWKEWKEVYGASQEKINSVTKDSLPQWCENTLKLSKKDKNYDLASKWCVVNTRSFKDELASKGIQVLTEAASDGKWQKAWKHHNSKKSENNSLAITDTTVVASTVTESNGSTPMHKWCTDRYSSPMYKLNAESEMEQVGKWCSVEAGNFSG</sequence>
<dbReference type="EMBL" id="CP002808">
    <property type="protein sequence ID" value="AEG73677.1"/>
    <property type="molecule type" value="Genomic_DNA"/>
</dbReference>
<proteinExistence type="predicted"/>
<dbReference type="AlphaFoldDB" id="F6FGW8"/>
<organism evidence="1 2">
    <name type="scientific">Mycoplasma haemofelis (strain Ohio2)</name>
    <dbReference type="NCBI Taxonomy" id="859194"/>
    <lineage>
        <taxon>Bacteria</taxon>
        <taxon>Bacillati</taxon>
        <taxon>Mycoplasmatota</taxon>
        <taxon>Mollicutes</taxon>
        <taxon>Mycoplasmataceae</taxon>
        <taxon>Mycoplasma</taxon>
    </lineage>
</organism>
<dbReference type="BioCyc" id="MHAE859194:G1GR7-1438-MONOMER"/>
<dbReference type="HOGENOM" id="CLU_098620_4_1_14"/>
<reference key="2">
    <citation type="submission" date="2011-05" db="EMBL/GenBank/DDBJ databases">
        <title>The Genome of Mycoplasma haemofelis Strain Ohio2, a pathogenic hemoplasma of the cat.</title>
        <authorList>
            <person name="Santos A.P."/>
            <person name="Guimaraes A.M.S."/>
            <person name="SanMiguel P.J."/>
            <person name="Martin S.W."/>
            <person name="Messick J.B."/>
        </authorList>
    </citation>
    <scope>NUCLEOTIDE SEQUENCE</scope>
    <source>
        <strain>Ohio2</strain>
    </source>
</reference>